<evidence type="ECO:0000313" key="3">
    <source>
        <dbReference type="Proteomes" id="UP000199423"/>
    </source>
</evidence>
<gene>
    <name evidence="2" type="ORF">SAMN04488557_2026</name>
</gene>
<dbReference type="EMBL" id="FPCH01000002">
    <property type="protein sequence ID" value="SFV33530.1"/>
    <property type="molecule type" value="Genomic_DNA"/>
</dbReference>
<dbReference type="AlphaFoldDB" id="A0A1I7NFW0"/>
<dbReference type="RefSeq" id="WP_092868152.1">
    <property type="nucleotide sequence ID" value="NZ_FPCH01000002.1"/>
</dbReference>
<feature type="chain" id="PRO_5011700094" description="Cysteine rich repeat-containing protein" evidence="1">
    <location>
        <begin position="26"/>
        <end position="80"/>
    </location>
</feature>
<evidence type="ECO:0000313" key="2">
    <source>
        <dbReference type="EMBL" id="SFV33530.1"/>
    </source>
</evidence>
<dbReference type="OrthoDB" id="7933837at2"/>
<keyword evidence="3" id="KW-1185">Reference proteome</keyword>
<organism evidence="2 3">
    <name type="scientific">Hyphomicrobium facile</name>
    <dbReference type="NCBI Taxonomy" id="51670"/>
    <lineage>
        <taxon>Bacteria</taxon>
        <taxon>Pseudomonadati</taxon>
        <taxon>Pseudomonadota</taxon>
        <taxon>Alphaproteobacteria</taxon>
        <taxon>Hyphomicrobiales</taxon>
        <taxon>Hyphomicrobiaceae</taxon>
        <taxon>Hyphomicrobium</taxon>
    </lineage>
</organism>
<accession>A0A1I7NFW0</accession>
<name>A0A1I7NFW0_9HYPH</name>
<feature type="signal peptide" evidence="1">
    <location>
        <begin position="1"/>
        <end position="25"/>
    </location>
</feature>
<proteinExistence type="predicted"/>
<protein>
    <recommendedName>
        <fullName evidence="4">Cysteine rich repeat-containing protein</fullName>
    </recommendedName>
</protein>
<reference evidence="3" key="1">
    <citation type="submission" date="2016-10" db="EMBL/GenBank/DDBJ databases">
        <authorList>
            <person name="Varghese N."/>
            <person name="Submissions S."/>
        </authorList>
    </citation>
    <scope>NUCLEOTIDE SEQUENCE [LARGE SCALE GENOMIC DNA]</scope>
    <source>
        <strain evidence="3">DSM 1565</strain>
    </source>
</reference>
<keyword evidence="1" id="KW-0732">Signal</keyword>
<dbReference type="Proteomes" id="UP000199423">
    <property type="component" value="Unassembled WGS sequence"/>
</dbReference>
<evidence type="ECO:0000256" key="1">
    <source>
        <dbReference type="SAM" id="SignalP"/>
    </source>
</evidence>
<evidence type="ECO:0008006" key="4">
    <source>
        <dbReference type="Google" id="ProtNLM"/>
    </source>
</evidence>
<sequence length="80" mass="8558">MQTKWSRPLFAAIAVLALHAGEARADGCDDMKALCKEATAKALKCTKEQSAAECKPLIDVRNATCTQIDLVCKPAAPEPE</sequence>